<sequence length="75" mass="8913">MRSIRHVVILYYAVVSCAFDTSGHYCHTLLHTLHLYYILCFAITIPTTKTHFTFLIFIKPSSLYIQFYFFVCFSF</sequence>
<evidence type="ECO:0000313" key="1">
    <source>
        <dbReference type="EMBL" id="KAI3799003.1"/>
    </source>
</evidence>
<proteinExistence type="predicted"/>
<comment type="caution">
    <text evidence="1">The sequence shown here is derived from an EMBL/GenBank/DDBJ whole genome shotgun (WGS) entry which is preliminary data.</text>
</comment>
<reference evidence="1 2" key="2">
    <citation type="journal article" date="2022" name="Mol. Ecol. Resour.">
        <title>The genomes of chicory, endive, great burdock and yacon provide insights into Asteraceae paleo-polyploidization history and plant inulin production.</title>
        <authorList>
            <person name="Fan W."/>
            <person name="Wang S."/>
            <person name="Wang H."/>
            <person name="Wang A."/>
            <person name="Jiang F."/>
            <person name="Liu H."/>
            <person name="Zhao H."/>
            <person name="Xu D."/>
            <person name="Zhang Y."/>
        </authorList>
    </citation>
    <scope>NUCLEOTIDE SEQUENCE [LARGE SCALE GENOMIC DNA]</scope>
    <source>
        <strain evidence="2">cv. Yunnan</strain>
        <tissue evidence="1">Leaves</tissue>
    </source>
</reference>
<reference evidence="2" key="1">
    <citation type="journal article" date="2022" name="Mol. Ecol. Resour.">
        <title>The genomes of chicory, endive, great burdock and yacon provide insights into Asteraceae palaeo-polyploidization history and plant inulin production.</title>
        <authorList>
            <person name="Fan W."/>
            <person name="Wang S."/>
            <person name="Wang H."/>
            <person name="Wang A."/>
            <person name="Jiang F."/>
            <person name="Liu H."/>
            <person name="Zhao H."/>
            <person name="Xu D."/>
            <person name="Zhang Y."/>
        </authorList>
    </citation>
    <scope>NUCLEOTIDE SEQUENCE [LARGE SCALE GENOMIC DNA]</scope>
    <source>
        <strain evidence="2">cv. Yunnan</strain>
    </source>
</reference>
<evidence type="ECO:0000313" key="2">
    <source>
        <dbReference type="Proteomes" id="UP001056120"/>
    </source>
</evidence>
<dbReference type="EMBL" id="CM042028">
    <property type="protein sequence ID" value="KAI3799003.1"/>
    <property type="molecule type" value="Genomic_DNA"/>
</dbReference>
<keyword evidence="2" id="KW-1185">Reference proteome</keyword>
<accession>A0ACB9HU86</accession>
<protein>
    <submittedName>
        <fullName evidence="1">Uncharacterized protein</fullName>
    </submittedName>
</protein>
<organism evidence="1 2">
    <name type="scientific">Smallanthus sonchifolius</name>
    <dbReference type="NCBI Taxonomy" id="185202"/>
    <lineage>
        <taxon>Eukaryota</taxon>
        <taxon>Viridiplantae</taxon>
        <taxon>Streptophyta</taxon>
        <taxon>Embryophyta</taxon>
        <taxon>Tracheophyta</taxon>
        <taxon>Spermatophyta</taxon>
        <taxon>Magnoliopsida</taxon>
        <taxon>eudicotyledons</taxon>
        <taxon>Gunneridae</taxon>
        <taxon>Pentapetalae</taxon>
        <taxon>asterids</taxon>
        <taxon>campanulids</taxon>
        <taxon>Asterales</taxon>
        <taxon>Asteraceae</taxon>
        <taxon>Asteroideae</taxon>
        <taxon>Heliantheae alliance</taxon>
        <taxon>Millerieae</taxon>
        <taxon>Smallanthus</taxon>
    </lineage>
</organism>
<name>A0ACB9HU86_9ASTR</name>
<gene>
    <name evidence="1" type="ORF">L1987_34291</name>
</gene>
<dbReference type="Proteomes" id="UP001056120">
    <property type="component" value="Linkage Group LG11"/>
</dbReference>